<name>X1EJ72_9ZZZZ</name>
<accession>X1EJ72</accession>
<comment type="caution">
    <text evidence="1">The sequence shown here is derived from an EMBL/GenBank/DDBJ whole genome shotgun (WGS) entry which is preliminary data.</text>
</comment>
<organism evidence="1">
    <name type="scientific">marine sediment metagenome</name>
    <dbReference type="NCBI Taxonomy" id="412755"/>
    <lineage>
        <taxon>unclassified sequences</taxon>
        <taxon>metagenomes</taxon>
        <taxon>ecological metagenomes</taxon>
    </lineage>
</organism>
<evidence type="ECO:0000313" key="1">
    <source>
        <dbReference type="EMBL" id="GAH32642.1"/>
    </source>
</evidence>
<gene>
    <name evidence="1" type="ORF">S03H2_21899</name>
</gene>
<protein>
    <submittedName>
        <fullName evidence="1">Uncharacterized protein</fullName>
    </submittedName>
</protein>
<dbReference type="AlphaFoldDB" id="X1EJ72"/>
<reference evidence="1" key="1">
    <citation type="journal article" date="2014" name="Front. Microbiol.">
        <title>High frequency of phylogenetically diverse reductive dehalogenase-homologous genes in deep subseafloor sedimentary metagenomes.</title>
        <authorList>
            <person name="Kawai M."/>
            <person name="Futagami T."/>
            <person name="Toyoda A."/>
            <person name="Takaki Y."/>
            <person name="Nishi S."/>
            <person name="Hori S."/>
            <person name="Arai W."/>
            <person name="Tsubouchi T."/>
            <person name="Morono Y."/>
            <person name="Uchiyama I."/>
            <person name="Ito T."/>
            <person name="Fujiyama A."/>
            <person name="Inagaki F."/>
            <person name="Takami H."/>
        </authorList>
    </citation>
    <scope>NUCLEOTIDE SEQUENCE</scope>
    <source>
        <strain evidence="1">Expedition CK06-06</strain>
    </source>
</reference>
<feature type="non-terminal residue" evidence="1">
    <location>
        <position position="1"/>
    </location>
</feature>
<sequence>KLFQQTFENLRKSNIKIKMALSGDENLIKQLSKAFNIKIKKVSINAKFFIIDRKEILFYLSKNEAKEDIAIWLNSEFFAQAFAVLFEMALGEGR</sequence>
<dbReference type="EMBL" id="BARU01011716">
    <property type="protein sequence ID" value="GAH32642.1"/>
    <property type="molecule type" value="Genomic_DNA"/>
</dbReference>
<proteinExistence type="predicted"/>